<keyword evidence="5" id="KW-1185">Reference proteome</keyword>
<evidence type="ECO:0000256" key="1">
    <source>
        <dbReference type="ARBA" id="ARBA00010646"/>
    </source>
</evidence>
<dbReference type="CDD" id="cd06413">
    <property type="entry name" value="GH25_muramidase_1"/>
    <property type="match status" value="1"/>
</dbReference>
<dbReference type="PROSITE" id="PS51904">
    <property type="entry name" value="GLYCOSYL_HYDROL_F25_2"/>
    <property type="match status" value="1"/>
</dbReference>
<dbReference type="SMART" id="SM00641">
    <property type="entry name" value="Glyco_25"/>
    <property type="match status" value="1"/>
</dbReference>
<name>A0ABW9RI19_9BACT</name>
<comment type="similarity">
    <text evidence="1">Belongs to the glycosyl hydrolase 25 family.</text>
</comment>
<dbReference type="RefSeq" id="WP_155168926.1">
    <property type="nucleotide sequence ID" value="NZ_BAAAFL010000053.1"/>
</dbReference>
<keyword evidence="2" id="KW-0378">Hydrolase</keyword>
<dbReference type="EMBL" id="SMLW01000283">
    <property type="protein sequence ID" value="MTI23708.1"/>
    <property type="molecule type" value="Genomic_DNA"/>
</dbReference>
<accession>A0ABW9RI19</accession>
<proteinExistence type="inferred from homology"/>
<evidence type="ECO:0000313" key="5">
    <source>
        <dbReference type="Proteomes" id="UP000798808"/>
    </source>
</evidence>
<dbReference type="InterPro" id="IPR017853">
    <property type="entry name" value="GH"/>
</dbReference>
<evidence type="ECO:0000256" key="2">
    <source>
        <dbReference type="ARBA" id="ARBA00022801"/>
    </source>
</evidence>
<dbReference type="InterPro" id="IPR002053">
    <property type="entry name" value="Glyco_hydro_25"/>
</dbReference>
<evidence type="ECO:0000256" key="3">
    <source>
        <dbReference type="ARBA" id="ARBA00023295"/>
    </source>
</evidence>
<dbReference type="SUPFAM" id="SSF51445">
    <property type="entry name" value="(Trans)glycosidases"/>
    <property type="match status" value="1"/>
</dbReference>
<dbReference type="PANTHER" id="PTHR34135">
    <property type="entry name" value="LYSOZYME"/>
    <property type="match status" value="1"/>
</dbReference>
<dbReference type="Pfam" id="PF01183">
    <property type="entry name" value="Glyco_hydro_25"/>
    <property type="match status" value="1"/>
</dbReference>
<evidence type="ECO:0000313" key="4">
    <source>
        <dbReference type="EMBL" id="MTI23708.1"/>
    </source>
</evidence>
<comment type="caution">
    <text evidence="4">The sequence shown here is derived from an EMBL/GenBank/DDBJ whole genome shotgun (WGS) entry which is preliminary data.</text>
</comment>
<organism evidence="4 5">
    <name type="scientific">Fulvivirga kasyanovii</name>
    <dbReference type="NCBI Taxonomy" id="396812"/>
    <lineage>
        <taxon>Bacteria</taxon>
        <taxon>Pseudomonadati</taxon>
        <taxon>Bacteroidota</taxon>
        <taxon>Cytophagia</taxon>
        <taxon>Cytophagales</taxon>
        <taxon>Fulvivirgaceae</taxon>
        <taxon>Fulvivirga</taxon>
    </lineage>
</organism>
<protein>
    <submittedName>
        <fullName evidence="4">Lysozyme</fullName>
    </submittedName>
</protein>
<sequence>MKRVVLIIIIVMALAVAGVALLYTGYLRFNYPDPDKFPVRGIDISHHQGKIRWEELQAESIDFVIIKATEGGDYKDPLFDENWSHSRRYGYKTGAYHFYRLCKEGKEQAANFIAVVPAHPDNLPPVIDLEFEGNCDAGRSEAQIIKEIRECLNALERHYGKTPVIYATREFYDEYIEGDFLSYPIWIRDIYRQPKLENNREWLIWQYANRGHLKGIDTYVDLNVMAPDTDNEFFKNE</sequence>
<reference evidence="4 5" key="1">
    <citation type="submission" date="2019-02" db="EMBL/GenBank/DDBJ databases">
        <authorList>
            <person name="Goldberg S.R."/>
            <person name="Haltli B.A."/>
            <person name="Correa H."/>
            <person name="Russell K.G."/>
        </authorList>
    </citation>
    <scope>NUCLEOTIDE SEQUENCE [LARGE SCALE GENOMIC DNA]</scope>
    <source>
        <strain evidence="4 5">JCM 16186</strain>
    </source>
</reference>
<dbReference type="InterPro" id="IPR018077">
    <property type="entry name" value="Glyco_hydro_fam25_subgr"/>
</dbReference>
<keyword evidence="3" id="KW-0326">Glycosidase</keyword>
<dbReference type="PANTHER" id="PTHR34135:SF2">
    <property type="entry name" value="LYSOZYME"/>
    <property type="match status" value="1"/>
</dbReference>
<dbReference type="Proteomes" id="UP000798808">
    <property type="component" value="Unassembled WGS sequence"/>
</dbReference>
<dbReference type="Gene3D" id="3.20.20.80">
    <property type="entry name" value="Glycosidases"/>
    <property type="match status" value="1"/>
</dbReference>
<gene>
    <name evidence="4" type="ORF">E1163_01955</name>
</gene>